<dbReference type="PRINTS" id="PR00344">
    <property type="entry name" value="BCTRLSENSOR"/>
</dbReference>
<dbReference type="EMBL" id="BAAAPN010000003">
    <property type="protein sequence ID" value="GAA1745081.1"/>
    <property type="molecule type" value="Genomic_DNA"/>
</dbReference>
<keyword evidence="10" id="KW-0812">Transmembrane</keyword>
<feature type="domain" description="Histidine kinase" evidence="11">
    <location>
        <begin position="121"/>
        <end position="336"/>
    </location>
</feature>
<proteinExistence type="predicted"/>
<keyword evidence="6" id="KW-0808">Transferase</keyword>
<evidence type="ECO:0000259" key="11">
    <source>
        <dbReference type="PROSITE" id="PS50109"/>
    </source>
</evidence>
<comment type="catalytic activity">
    <reaction evidence="1">
        <text>ATP + protein L-histidine = ADP + protein N-phospho-L-histidine.</text>
        <dbReference type="EC" id="2.7.13.3"/>
    </reaction>
</comment>
<dbReference type="InterPro" id="IPR050980">
    <property type="entry name" value="2C_sensor_his_kinase"/>
</dbReference>
<evidence type="ECO:0000256" key="7">
    <source>
        <dbReference type="ARBA" id="ARBA00022777"/>
    </source>
</evidence>
<dbReference type="CDD" id="cd00075">
    <property type="entry name" value="HATPase"/>
    <property type="match status" value="1"/>
</dbReference>
<dbReference type="InterPro" id="IPR036097">
    <property type="entry name" value="HisK_dim/P_sf"/>
</dbReference>
<dbReference type="InterPro" id="IPR003661">
    <property type="entry name" value="HisK_dim/P_dom"/>
</dbReference>
<keyword evidence="5" id="KW-0597">Phosphoprotein</keyword>
<evidence type="ECO:0000313" key="12">
    <source>
        <dbReference type="EMBL" id="GAA1745081.1"/>
    </source>
</evidence>
<keyword evidence="9" id="KW-0843">Virulence</keyword>
<evidence type="ECO:0000256" key="4">
    <source>
        <dbReference type="ARBA" id="ARBA00022475"/>
    </source>
</evidence>
<dbReference type="Pfam" id="PF00512">
    <property type="entry name" value="HisKA"/>
    <property type="match status" value="1"/>
</dbReference>
<protein>
    <recommendedName>
        <fullName evidence="3">histidine kinase</fullName>
        <ecNumber evidence="3">2.7.13.3</ecNumber>
    </recommendedName>
</protein>
<evidence type="ECO:0000313" key="13">
    <source>
        <dbReference type="Proteomes" id="UP001501475"/>
    </source>
</evidence>
<name>A0ABN2JZX3_9MICO</name>
<dbReference type="CDD" id="cd00082">
    <property type="entry name" value="HisKA"/>
    <property type="match status" value="1"/>
</dbReference>
<dbReference type="PANTHER" id="PTHR44936">
    <property type="entry name" value="SENSOR PROTEIN CREC"/>
    <property type="match status" value="1"/>
</dbReference>
<keyword evidence="7" id="KW-0418">Kinase</keyword>
<feature type="transmembrane region" description="Helical" evidence="10">
    <location>
        <begin position="37"/>
        <end position="56"/>
    </location>
</feature>
<reference evidence="12 13" key="1">
    <citation type="journal article" date="2019" name="Int. J. Syst. Evol. Microbiol.">
        <title>The Global Catalogue of Microorganisms (GCM) 10K type strain sequencing project: providing services to taxonomists for standard genome sequencing and annotation.</title>
        <authorList>
            <consortium name="The Broad Institute Genomics Platform"/>
            <consortium name="The Broad Institute Genome Sequencing Center for Infectious Disease"/>
            <person name="Wu L."/>
            <person name="Ma J."/>
        </authorList>
    </citation>
    <scope>NUCLEOTIDE SEQUENCE [LARGE SCALE GENOMIC DNA]</scope>
    <source>
        <strain evidence="12 13">JCM 15591</strain>
    </source>
</reference>
<gene>
    <name evidence="12" type="ORF">GCM10009810_02260</name>
</gene>
<dbReference type="InterPro" id="IPR003594">
    <property type="entry name" value="HATPase_dom"/>
</dbReference>
<comment type="subcellular location">
    <subcellularLocation>
        <location evidence="2">Cell membrane</location>
        <topology evidence="2">Multi-pass membrane protein</topology>
    </subcellularLocation>
</comment>
<dbReference type="SUPFAM" id="SSF55874">
    <property type="entry name" value="ATPase domain of HSP90 chaperone/DNA topoisomerase II/histidine kinase"/>
    <property type="match status" value="1"/>
</dbReference>
<keyword evidence="8" id="KW-0902">Two-component regulatory system</keyword>
<dbReference type="InterPro" id="IPR036890">
    <property type="entry name" value="HATPase_C_sf"/>
</dbReference>
<evidence type="ECO:0000256" key="10">
    <source>
        <dbReference type="SAM" id="Phobius"/>
    </source>
</evidence>
<dbReference type="SMART" id="SM00388">
    <property type="entry name" value="HisKA"/>
    <property type="match status" value="1"/>
</dbReference>
<evidence type="ECO:0000256" key="8">
    <source>
        <dbReference type="ARBA" id="ARBA00023012"/>
    </source>
</evidence>
<keyword evidence="4" id="KW-1003">Cell membrane</keyword>
<organism evidence="12 13">
    <name type="scientific">Nostocoides vanveenii</name>
    <dbReference type="NCBI Taxonomy" id="330835"/>
    <lineage>
        <taxon>Bacteria</taxon>
        <taxon>Bacillati</taxon>
        <taxon>Actinomycetota</taxon>
        <taxon>Actinomycetes</taxon>
        <taxon>Micrococcales</taxon>
        <taxon>Intrasporangiaceae</taxon>
        <taxon>Nostocoides</taxon>
    </lineage>
</organism>
<comment type="caution">
    <text evidence="12">The sequence shown here is derived from an EMBL/GenBank/DDBJ whole genome shotgun (WGS) entry which is preliminary data.</text>
</comment>
<dbReference type="Gene3D" id="3.30.565.10">
    <property type="entry name" value="Histidine kinase-like ATPase, C-terminal domain"/>
    <property type="match status" value="1"/>
</dbReference>
<dbReference type="SMART" id="SM00387">
    <property type="entry name" value="HATPase_c"/>
    <property type="match status" value="1"/>
</dbReference>
<dbReference type="Gene3D" id="1.10.287.130">
    <property type="match status" value="1"/>
</dbReference>
<evidence type="ECO:0000256" key="6">
    <source>
        <dbReference type="ARBA" id="ARBA00022679"/>
    </source>
</evidence>
<dbReference type="Pfam" id="PF02518">
    <property type="entry name" value="HATPase_c"/>
    <property type="match status" value="1"/>
</dbReference>
<keyword evidence="10" id="KW-0472">Membrane</keyword>
<evidence type="ECO:0000256" key="1">
    <source>
        <dbReference type="ARBA" id="ARBA00000085"/>
    </source>
</evidence>
<evidence type="ECO:0000256" key="9">
    <source>
        <dbReference type="ARBA" id="ARBA00023026"/>
    </source>
</evidence>
<dbReference type="PROSITE" id="PS50109">
    <property type="entry name" value="HIS_KIN"/>
    <property type="match status" value="1"/>
</dbReference>
<evidence type="ECO:0000256" key="3">
    <source>
        <dbReference type="ARBA" id="ARBA00012438"/>
    </source>
</evidence>
<evidence type="ECO:0000256" key="5">
    <source>
        <dbReference type="ARBA" id="ARBA00022553"/>
    </source>
</evidence>
<sequence>MASESGAVLVAAGVTSAVALAGFGLTSWLARGRPTRAAWGAPFVVVAALAAGVAAASRMMLLAEDARGLIFVLLSGAPIALLCGLLLARRVRRIEERLQRERADRERAAAVERDRREMIQWLSHDLRTPLSGIRILAEGVGAGATGPTEATARIAREVDRLDSMVDDISELSRLQSPAPPEFVTLPLVDVVSDAVAAVHPLAGAAEVEVAQGRLDDVLVPVAPRAVARAVTDLLRNAVRHTGPGGRVQVSVTAATDFAVIEVADQCGGIAPEDLPRVFDAGWRGDPARGEQPGTAGMGLGLAIVREVALRHGGSADVLNLADGSGCAFRLCLPCPQVRPTRGR</sequence>
<dbReference type="RefSeq" id="WP_344060894.1">
    <property type="nucleotide sequence ID" value="NZ_BAAAPN010000003.1"/>
</dbReference>
<keyword evidence="13" id="KW-1185">Reference proteome</keyword>
<dbReference type="InterPro" id="IPR005467">
    <property type="entry name" value="His_kinase_dom"/>
</dbReference>
<dbReference type="PANTHER" id="PTHR44936:SF9">
    <property type="entry name" value="SENSOR PROTEIN CREC"/>
    <property type="match status" value="1"/>
</dbReference>
<feature type="transmembrane region" description="Helical" evidence="10">
    <location>
        <begin position="6"/>
        <end position="30"/>
    </location>
</feature>
<feature type="transmembrane region" description="Helical" evidence="10">
    <location>
        <begin position="68"/>
        <end position="88"/>
    </location>
</feature>
<accession>A0ABN2JZX3</accession>
<dbReference type="Proteomes" id="UP001501475">
    <property type="component" value="Unassembled WGS sequence"/>
</dbReference>
<keyword evidence="10" id="KW-1133">Transmembrane helix</keyword>
<evidence type="ECO:0000256" key="2">
    <source>
        <dbReference type="ARBA" id="ARBA00004651"/>
    </source>
</evidence>
<dbReference type="SUPFAM" id="SSF47384">
    <property type="entry name" value="Homodimeric domain of signal transducing histidine kinase"/>
    <property type="match status" value="1"/>
</dbReference>
<dbReference type="EC" id="2.7.13.3" evidence="3"/>
<dbReference type="InterPro" id="IPR004358">
    <property type="entry name" value="Sig_transdc_His_kin-like_C"/>
</dbReference>